<gene>
    <name evidence="2" type="ORF">D0Y96_07370</name>
</gene>
<keyword evidence="1" id="KW-0732">Signal</keyword>
<reference evidence="2 3" key="1">
    <citation type="submission" date="2018-08" db="EMBL/GenBank/DDBJ databases">
        <title>Acidipila sp. 4G-K13, an acidobacterium isolated from forest soil.</title>
        <authorList>
            <person name="Gao Z.-H."/>
            <person name="Qiu L.-H."/>
        </authorList>
    </citation>
    <scope>NUCLEOTIDE SEQUENCE [LARGE SCALE GENOMIC DNA]</scope>
    <source>
        <strain evidence="2 3">4G-K13</strain>
    </source>
</reference>
<proteinExistence type="predicted"/>
<protein>
    <submittedName>
        <fullName evidence="2">Uncharacterized protein</fullName>
    </submittedName>
</protein>
<comment type="caution">
    <text evidence="2">The sequence shown here is derived from an EMBL/GenBank/DDBJ whole genome shotgun (WGS) entry which is preliminary data.</text>
</comment>
<dbReference type="RefSeq" id="WP_117298657.1">
    <property type="nucleotide sequence ID" value="NZ_QVQT02000002.1"/>
</dbReference>
<dbReference type="AlphaFoldDB" id="A0A372ISH5"/>
<accession>A0A372ISH5</accession>
<feature type="chain" id="PRO_5016887112" evidence="1">
    <location>
        <begin position="23"/>
        <end position="165"/>
    </location>
</feature>
<dbReference type="EMBL" id="QVQT01000002">
    <property type="protein sequence ID" value="RFU17910.1"/>
    <property type="molecule type" value="Genomic_DNA"/>
</dbReference>
<dbReference type="PROSITE" id="PS51257">
    <property type="entry name" value="PROKAR_LIPOPROTEIN"/>
    <property type="match status" value="1"/>
</dbReference>
<name>A0A372ISH5_9BACT</name>
<feature type="signal peptide" evidence="1">
    <location>
        <begin position="1"/>
        <end position="22"/>
    </location>
</feature>
<evidence type="ECO:0000256" key="1">
    <source>
        <dbReference type="SAM" id="SignalP"/>
    </source>
</evidence>
<organism evidence="2 3">
    <name type="scientific">Paracidobacterium acidisoli</name>
    <dbReference type="NCBI Taxonomy" id="2303751"/>
    <lineage>
        <taxon>Bacteria</taxon>
        <taxon>Pseudomonadati</taxon>
        <taxon>Acidobacteriota</taxon>
        <taxon>Terriglobia</taxon>
        <taxon>Terriglobales</taxon>
        <taxon>Acidobacteriaceae</taxon>
        <taxon>Paracidobacterium</taxon>
    </lineage>
</organism>
<sequence>MKQMRFVLIAVTICMSSIACRAETLCPWINAATASGILEGDAGSTAEKPPEVNSTACIFTYREKDISRELRITVEQKQNAEHDFQARKTQCGRSADELRAVGNEAVLCPVKNRGHEYTAEIIGRVRDSVFTIRVSGGGEKDKAFSQEALEQKVKLAAGQVVGNLY</sequence>
<evidence type="ECO:0000313" key="2">
    <source>
        <dbReference type="EMBL" id="RFU17910.1"/>
    </source>
</evidence>
<dbReference type="Proteomes" id="UP000264702">
    <property type="component" value="Unassembled WGS sequence"/>
</dbReference>
<keyword evidence="3" id="KW-1185">Reference proteome</keyword>
<evidence type="ECO:0000313" key="3">
    <source>
        <dbReference type="Proteomes" id="UP000264702"/>
    </source>
</evidence>
<dbReference type="OrthoDB" id="116892at2"/>